<sequence>MAEPMLTDDAAATPAAAFVVPTTPPPTQACGWPVVYLDCTDGDCSTYDQFPADQREAARAWFEAQAIDILWNATKGVFGVCDVEVRPCRQDCSDSAAWGTTFFGRGPSIDPGFPRVGGMRGGSGFYPVLVSGQWFNITCGCLGQCSCSPNGPGTISLPGPVISITEVTIDGIVVPPSAYRLDKSRWLIRTDGGEWPGCQDMNLAPDAIGTFVVRYERGIAVPAGGQIAAGRLACELAMAACDDQNCSLPDNWQSITRQGLTVNADPNMDGTQVTGIWSIDEWIKQVNRPKSFASVRSVDLPNLR</sequence>
<dbReference type="GeneID" id="54992405"/>
<name>A0A2U8UPJ3_9CAUD</name>
<dbReference type="EMBL" id="MH155873">
    <property type="protein sequence ID" value="AWN05523.1"/>
    <property type="molecule type" value="Genomic_DNA"/>
</dbReference>
<evidence type="ECO:0000313" key="2">
    <source>
        <dbReference type="Proteomes" id="UP000246726"/>
    </source>
</evidence>
<dbReference type="RefSeq" id="YP_009801877.1">
    <property type="nucleotide sequence ID" value="NC_047976.1"/>
</dbReference>
<dbReference type="Proteomes" id="UP000246726">
    <property type="component" value="Segment"/>
</dbReference>
<accession>A0A2U8UPJ3</accession>
<gene>
    <name evidence="1" type="primary">30</name>
    <name evidence="1" type="ORF">SEA_PASCHALIS_30</name>
</gene>
<keyword evidence="2" id="KW-1185">Reference proteome</keyword>
<protein>
    <recommendedName>
        <fullName evidence="3">Head-to-tail adaptor</fullName>
    </recommendedName>
</protein>
<proteinExistence type="predicted"/>
<reference evidence="1 2" key="1">
    <citation type="submission" date="2018-04" db="EMBL/GenBank/DDBJ databases">
        <authorList>
            <person name="Paschalis M.I."/>
            <person name="Cheong D.K."/>
            <person name="Petit-Frere T."/>
            <person name="Stoner K.N."/>
            <person name="Veracka M."/>
            <person name="Ewers R.M."/>
            <person name="Maciver D.B."/>
            <person name="Santiago X."/>
            <person name="Nichols C.D."/>
            <person name="Scaff D.S."/>
            <person name="Osorio S.M."/>
            <person name="Mercado F.J."/>
            <person name="Tamondong K.G."/>
            <person name="Lee J."/>
            <person name="Nicholson R.L."/>
            <person name="Antonucci M.K."/>
            <person name="Anger G.K."/>
            <person name="Washington J.M."/>
            <person name="Garlena R.A."/>
            <person name="Russell D.A."/>
            <person name="Pope W.H."/>
            <person name="Jacobs-Sera D."/>
            <person name="Hendrix R.W."/>
            <person name="Hatfull G.F."/>
        </authorList>
    </citation>
    <scope>NUCLEOTIDE SEQUENCE [LARGE SCALE GENOMIC DNA]</scope>
</reference>
<evidence type="ECO:0008006" key="3">
    <source>
        <dbReference type="Google" id="ProtNLM"/>
    </source>
</evidence>
<evidence type="ECO:0000313" key="1">
    <source>
        <dbReference type="EMBL" id="AWN05523.1"/>
    </source>
</evidence>
<organism evidence="1 2">
    <name type="scientific">Microbacterium phage Paschalis</name>
    <dbReference type="NCBI Taxonomy" id="2992928"/>
    <lineage>
        <taxon>Viruses</taxon>
        <taxon>Duplodnaviria</taxon>
        <taxon>Heunggongvirae</taxon>
        <taxon>Uroviricota</taxon>
        <taxon>Caudoviricetes</taxon>
        <taxon>Hodgkinviridae</taxon>
        <taxon>Quhwahvirus</taxon>
        <taxon>Quhwahvirus paschalis</taxon>
    </lineage>
</organism>